<dbReference type="AlphaFoldDB" id="A0A8T2NU51"/>
<feature type="compositionally biased region" description="Acidic residues" evidence="7">
    <location>
        <begin position="117"/>
        <end position="128"/>
    </location>
</feature>
<organism evidence="9 10">
    <name type="scientific">Albula glossodonta</name>
    <name type="common">roundjaw bonefish</name>
    <dbReference type="NCBI Taxonomy" id="121402"/>
    <lineage>
        <taxon>Eukaryota</taxon>
        <taxon>Metazoa</taxon>
        <taxon>Chordata</taxon>
        <taxon>Craniata</taxon>
        <taxon>Vertebrata</taxon>
        <taxon>Euteleostomi</taxon>
        <taxon>Actinopterygii</taxon>
        <taxon>Neopterygii</taxon>
        <taxon>Teleostei</taxon>
        <taxon>Albuliformes</taxon>
        <taxon>Albulidae</taxon>
        <taxon>Albula</taxon>
    </lineage>
</organism>
<protein>
    <recommendedName>
        <fullName evidence="8">Polycomb protein VEFS-Box domain-containing protein</fullName>
    </recommendedName>
</protein>
<evidence type="ECO:0000256" key="6">
    <source>
        <dbReference type="ARBA" id="ARBA00023163"/>
    </source>
</evidence>
<dbReference type="CDD" id="cd21551">
    <property type="entry name" value="VEFS-box_SUZ12"/>
    <property type="match status" value="1"/>
</dbReference>
<evidence type="ECO:0000256" key="1">
    <source>
        <dbReference type="ARBA" id="ARBA00007416"/>
    </source>
</evidence>
<keyword evidence="4" id="KW-0862">Zinc</keyword>
<dbReference type="GO" id="GO:0016586">
    <property type="term" value="C:RSC-type complex"/>
    <property type="evidence" value="ECO:0007669"/>
    <property type="project" value="TreeGrafter"/>
</dbReference>
<evidence type="ECO:0000259" key="8">
    <source>
        <dbReference type="Pfam" id="PF09733"/>
    </source>
</evidence>
<evidence type="ECO:0000256" key="3">
    <source>
        <dbReference type="ARBA" id="ARBA00022771"/>
    </source>
</evidence>
<dbReference type="PANTHER" id="PTHR22597:SF0">
    <property type="entry name" value="POLYCOMB PROTEIN SUZ12"/>
    <property type="match status" value="1"/>
</dbReference>
<name>A0A8T2NU51_9TELE</name>
<keyword evidence="2" id="KW-0479">Metal-binding</keyword>
<sequence length="236" mass="26272">MLGARGCLARNRRLLPDNQIEEFTDVNEGEKEVMKLWNLHVMKHGFIADNQMNQACMLFVEKCGPYIIEKNLCRNFLLHLVSMHDFNLVSILTIDKAMARMREMRANGEGDGAREAGEEDAEELPEAEENGRDSADTPTRHNEEEEEDEACLLAAETLKLGLLPLNVPPPPTPSSCSFSFGSGRGHQKQSRGERIPKRALSKGCQLNTKSAIRLGPHYLGLVCDDPISTLSNLSIQ</sequence>
<keyword evidence="3" id="KW-0863">Zinc-finger</keyword>
<dbReference type="GO" id="GO:0008270">
    <property type="term" value="F:zinc ion binding"/>
    <property type="evidence" value="ECO:0007669"/>
    <property type="project" value="UniProtKB-KW"/>
</dbReference>
<proteinExistence type="inferred from homology"/>
<evidence type="ECO:0000256" key="5">
    <source>
        <dbReference type="ARBA" id="ARBA00023015"/>
    </source>
</evidence>
<keyword evidence="10" id="KW-1185">Reference proteome</keyword>
<comment type="similarity">
    <text evidence="1">Belongs to the VEFS (VRN2-EMF2-FIS2-SU(Z)12) family.</text>
</comment>
<dbReference type="GO" id="GO:0035098">
    <property type="term" value="C:ESC/E(Z) complex"/>
    <property type="evidence" value="ECO:0007669"/>
    <property type="project" value="TreeGrafter"/>
</dbReference>
<dbReference type="InterPro" id="IPR019135">
    <property type="entry name" value="Polycomb_protein_VEFS-Box"/>
</dbReference>
<reference evidence="9" key="1">
    <citation type="thesis" date="2021" institute="BYU ScholarsArchive" country="Provo, UT, USA">
        <title>Applications of and Algorithms for Genome Assembly and Genomic Analyses with an Emphasis on Marine Teleosts.</title>
        <authorList>
            <person name="Pickett B.D."/>
        </authorList>
    </citation>
    <scope>NUCLEOTIDE SEQUENCE</scope>
    <source>
        <strain evidence="9">HI-2016</strain>
    </source>
</reference>
<dbReference type="PANTHER" id="PTHR22597">
    <property type="entry name" value="POLYCOMB GROUP PROTEIN"/>
    <property type="match status" value="1"/>
</dbReference>
<dbReference type="GO" id="GO:0031490">
    <property type="term" value="F:chromatin DNA binding"/>
    <property type="evidence" value="ECO:0007669"/>
    <property type="project" value="TreeGrafter"/>
</dbReference>
<dbReference type="Pfam" id="PF09733">
    <property type="entry name" value="VEFS-Box"/>
    <property type="match status" value="1"/>
</dbReference>
<accession>A0A8T2NU51</accession>
<feature type="domain" description="Polycomb protein VEFS-Box" evidence="8">
    <location>
        <begin position="18"/>
        <end position="93"/>
    </location>
</feature>
<evidence type="ECO:0000313" key="10">
    <source>
        <dbReference type="Proteomes" id="UP000824540"/>
    </source>
</evidence>
<evidence type="ECO:0000256" key="2">
    <source>
        <dbReference type="ARBA" id="ARBA00022723"/>
    </source>
</evidence>
<comment type="caution">
    <text evidence="9">The sequence shown here is derived from an EMBL/GenBank/DDBJ whole genome shotgun (WGS) entry which is preliminary data.</text>
</comment>
<feature type="region of interest" description="Disordered" evidence="7">
    <location>
        <begin position="107"/>
        <end position="149"/>
    </location>
</feature>
<evidence type="ECO:0000256" key="4">
    <source>
        <dbReference type="ARBA" id="ARBA00022833"/>
    </source>
</evidence>
<feature type="compositionally biased region" description="Basic and acidic residues" evidence="7">
    <location>
        <begin position="129"/>
        <end position="143"/>
    </location>
</feature>
<evidence type="ECO:0000313" key="9">
    <source>
        <dbReference type="EMBL" id="KAG9343885.1"/>
    </source>
</evidence>
<feature type="compositionally biased region" description="Basic and acidic residues" evidence="7">
    <location>
        <begin position="107"/>
        <end position="116"/>
    </location>
</feature>
<gene>
    <name evidence="9" type="ORF">JZ751_013272</name>
</gene>
<keyword evidence="5" id="KW-0805">Transcription regulation</keyword>
<dbReference type="EMBL" id="JAFBMS010000022">
    <property type="protein sequence ID" value="KAG9343885.1"/>
    <property type="molecule type" value="Genomic_DNA"/>
</dbReference>
<keyword evidence="6" id="KW-0804">Transcription</keyword>
<evidence type="ECO:0000256" key="7">
    <source>
        <dbReference type="SAM" id="MobiDB-lite"/>
    </source>
</evidence>
<dbReference type="OrthoDB" id="166746at2759"/>
<dbReference type="Proteomes" id="UP000824540">
    <property type="component" value="Unassembled WGS sequence"/>
</dbReference>